<feature type="region of interest" description="Disordered" evidence="1">
    <location>
        <begin position="62"/>
        <end position="100"/>
    </location>
</feature>
<sequence length="187" mass="20568">MSDASPAAPSKRRDSLAHQLEAAKFRVCDHCRILYLQPEKKEARYLSFAVEIAVDEVANHSPLRFAGPPKRSQRGARSPPDASLTGPSSRQTFTDSRASPSSMLETLGVFEEAIDKSTYTCNRDSANWFDDDAVAQHQLFDNPLINASSYDSLGLPSTANFLYLDPEVEAYLCITPAPGHESLCIQC</sequence>
<proteinExistence type="predicted"/>
<evidence type="ECO:0000313" key="2">
    <source>
        <dbReference type="EMBL" id="KPM41734.1"/>
    </source>
</evidence>
<comment type="caution">
    <text evidence="2">The sequence shown here is derived from an EMBL/GenBank/DDBJ whole genome shotgun (WGS) entry which is preliminary data.</text>
</comment>
<keyword evidence="3" id="KW-1185">Reference proteome</keyword>
<accession>A0A0P7B7C4</accession>
<dbReference type="Proteomes" id="UP000050424">
    <property type="component" value="Unassembled WGS sequence"/>
</dbReference>
<reference evidence="2 3" key="1">
    <citation type="submission" date="2015-09" db="EMBL/GenBank/DDBJ databases">
        <title>Draft genome of a European isolate of the apple canker pathogen Neonectria ditissima.</title>
        <authorList>
            <person name="Gomez-Cortecero A."/>
            <person name="Harrison R.J."/>
            <person name="Armitage A.D."/>
        </authorList>
    </citation>
    <scope>NUCLEOTIDE SEQUENCE [LARGE SCALE GENOMIC DNA]</scope>
    <source>
        <strain evidence="2 3">R09/05</strain>
    </source>
</reference>
<gene>
    <name evidence="2" type="ORF">AK830_g4859</name>
</gene>
<evidence type="ECO:0000313" key="3">
    <source>
        <dbReference type="Proteomes" id="UP000050424"/>
    </source>
</evidence>
<protein>
    <submittedName>
        <fullName evidence="2">Uncharacterized protein</fullName>
    </submittedName>
</protein>
<feature type="compositionally biased region" description="Polar residues" evidence="1">
    <location>
        <begin position="85"/>
        <end position="100"/>
    </location>
</feature>
<evidence type="ECO:0000256" key="1">
    <source>
        <dbReference type="SAM" id="MobiDB-lite"/>
    </source>
</evidence>
<organism evidence="2 3">
    <name type="scientific">Neonectria ditissima</name>
    <dbReference type="NCBI Taxonomy" id="78410"/>
    <lineage>
        <taxon>Eukaryota</taxon>
        <taxon>Fungi</taxon>
        <taxon>Dikarya</taxon>
        <taxon>Ascomycota</taxon>
        <taxon>Pezizomycotina</taxon>
        <taxon>Sordariomycetes</taxon>
        <taxon>Hypocreomycetidae</taxon>
        <taxon>Hypocreales</taxon>
        <taxon>Nectriaceae</taxon>
        <taxon>Neonectria</taxon>
    </lineage>
</organism>
<dbReference type="EMBL" id="LKCW01000060">
    <property type="protein sequence ID" value="KPM41734.1"/>
    <property type="molecule type" value="Genomic_DNA"/>
</dbReference>
<dbReference type="AlphaFoldDB" id="A0A0P7B7C4"/>
<name>A0A0P7B7C4_9HYPO</name>